<gene>
    <name evidence="2" type="ORF">PHYEVI_LOCUS5532</name>
</gene>
<reference evidence="2" key="1">
    <citation type="submission" date="2022-01" db="EMBL/GenBank/DDBJ databases">
        <authorList>
            <person name="King R."/>
        </authorList>
    </citation>
    <scope>NUCLEOTIDE SEQUENCE</scope>
</reference>
<evidence type="ECO:0008006" key="4">
    <source>
        <dbReference type="Google" id="ProtNLM"/>
    </source>
</evidence>
<dbReference type="AlphaFoldDB" id="A0A9N9TP82"/>
<accession>A0A9N9TP82</accession>
<evidence type="ECO:0000256" key="1">
    <source>
        <dbReference type="SAM" id="Phobius"/>
    </source>
</evidence>
<dbReference type="EMBL" id="OU900095">
    <property type="protein sequence ID" value="CAG9859158.1"/>
    <property type="molecule type" value="Genomic_DNA"/>
</dbReference>
<keyword evidence="1" id="KW-1133">Transmembrane helix</keyword>
<sequence>MNNFHVYIVMYYISNLCLQSIKSDSDCGTLRKIFANASAQFTSCTIDNSRPITVCEICKDNYVDILDSYKNMSQALVNGTTCLDKFINQDRLQILQIIYNNNLDMWSRAKCDECYDSKIYTYNQSISNRTEQFHMYYNTFMNCTTQHENKVCTECMKNYTTLDTYYKSISNINEKIGVCMDIVDIMNTTWTFWSNNCCKYRKHNEYIFIGTSVGLLILTVVFYLVVQFCNEKKAPTIIQQSRFFESLNIFRD</sequence>
<evidence type="ECO:0000313" key="2">
    <source>
        <dbReference type="EMBL" id="CAG9859158.1"/>
    </source>
</evidence>
<keyword evidence="1" id="KW-0472">Membrane</keyword>
<name>A0A9N9TP82_PHYSR</name>
<organism evidence="2 3">
    <name type="scientific">Phyllotreta striolata</name>
    <name type="common">Striped flea beetle</name>
    <name type="synonym">Crioceris striolata</name>
    <dbReference type="NCBI Taxonomy" id="444603"/>
    <lineage>
        <taxon>Eukaryota</taxon>
        <taxon>Metazoa</taxon>
        <taxon>Ecdysozoa</taxon>
        <taxon>Arthropoda</taxon>
        <taxon>Hexapoda</taxon>
        <taxon>Insecta</taxon>
        <taxon>Pterygota</taxon>
        <taxon>Neoptera</taxon>
        <taxon>Endopterygota</taxon>
        <taxon>Coleoptera</taxon>
        <taxon>Polyphaga</taxon>
        <taxon>Cucujiformia</taxon>
        <taxon>Chrysomeloidea</taxon>
        <taxon>Chrysomelidae</taxon>
        <taxon>Galerucinae</taxon>
        <taxon>Alticini</taxon>
        <taxon>Phyllotreta</taxon>
    </lineage>
</organism>
<dbReference type="Proteomes" id="UP001153712">
    <property type="component" value="Chromosome 2"/>
</dbReference>
<feature type="transmembrane region" description="Helical" evidence="1">
    <location>
        <begin position="206"/>
        <end position="226"/>
    </location>
</feature>
<protein>
    <recommendedName>
        <fullName evidence="4">Osteopetrosis-associated transmembrane protein 1</fullName>
    </recommendedName>
</protein>
<keyword evidence="1" id="KW-0812">Transmembrane</keyword>
<keyword evidence="3" id="KW-1185">Reference proteome</keyword>
<dbReference type="Pfam" id="PF09777">
    <property type="entry name" value="OSTMP1"/>
    <property type="match status" value="1"/>
</dbReference>
<dbReference type="OrthoDB" id="8021850at2759"/>
<dbReference type="GO" id="GO:0005829">
    <property type="term" value="C:cytosol"/>
    <property type="evidence" value="ECO:0007669"/>
    <property type="project" value="TreeGrafter"/>
</dbReference>
<proteinExistence type="predicted"/>
<dbReference type="PANTHER" id="PTHR15644">
    <property type="entry name" value="OSTEOPETROSIS ASSOCIATED TRANSMEMBRANE PROTEIN 1"/>
    <property type="match status" value="1"/>
</dbReference>
<dbReference type="InterPro" id="IPR019172">
    <property type="entry name" value="Osteopetrosis-assoc_TM_1"/>
</dbReference>
<dbReference type="PANTHER" id="PTHR15644:SF2">
    <property type="entry name" value="OSTEOPETROSIS-ASSOCIATED TRANSMEMBRANE PROTEIN 1"/>
    <property type="match status" value="1"/>
</dbReference>
<evidence type="ECO:0000313" key="3">
    <source>
        <dbReference type="Proteomes" id="UP001153712"/>
    </source>
</evidence>